<dbReference type="AlphaFoldDB" id="A0A8S0TZI4"/>
<sequence>MASSISRKLNSKFLKRSFSSTTFFFTTQESNFTSSRMFPTQKPSLNYVFIGSHSQNFTSKCPNGGQNPCFLEKTPINPKTHVLTNYVQVLGKSYTVLSPKSISHTLLNTKKFRDFPRFLSTSNNSSSDAQKSEKSNEYPSQVPEFKHQEITGPTVERDLSSLANETREVLETMMKTIYSLSKVLASLGLVQLCLGAWTSYIMRNSPIPEVSIQSFLAFGLPFSLAFMMRRSLKPMYFFKKMEEQGRLQILTLTLQVTKNLNTFFVRIRGVSYLCIAGASLGIIFVVLSRYDSF</sequence>
<feature type="transmembrane region" description="Helical" evidence="2">
    <location>
        <begin position="270"/>
        <end position="290"/>
    </location>
</feature>
<dbReference type="Proteomes" id="UP000594638">
    <property type="component" value="Unassembled WGS sequence"/>
</dbReference>
<dbReference type="EMBL" id="CACTIH010007338">
    <property type="protein sequence ID" value="CAA3010277.1"/>
    <property type="molecule type" value="Genomic_DNA"/>
</dbReference>
<dbReference type="OrthoDB" id="1908269at2759"/>
<organism evidence="3 4">
    <name type="scientific">Olea europaea subsp. europaea</name>
    <dbReference type="NCBI Taxonomy" id="158383"/>
    <lineage>
        <taxon>Eukaryota</taxon>
        <taxon>Viridiplantae</taxon>
        <taxon>Streptophyta</taxon>
        <taxon>Embryophyta</taxon>
        <taxon>Tracheophyta</taxon>
        <taxon>Spermatophyta</taxon>
        <taxon>Magnoliopsida</taxon>
        <taxon>eudicotyledons</taxon>
        <taxon>Gunneridae</taxon>
        <taxon>Pentapetalae</taxon>
        <taxon>asterids</taxon>
        <taxon>lamiids</taxon>
        <taxon>Lamiales</taxon>
        <taxon>Oleaceae</taxon>
        <taxon>Oleeae</taxon>
        <taxon>Olea</taxon>
    </lineage>
</organism>
<keyword evidence="4" id="KW-1185">Reference proteome</keyword>
<feature type="transmembrane region" description="Helical" evidence="2">
    <location>
        <begin position="214"/>
        <end position="232"/>
    </location>
</feature>
<keyword evidence="2" id="KW-0812">Transmembrane</keyword>
<keyword evidence="2" id="KW-0472">Membrane</keyword>
<dbReference type="PANTHER" id="PTHR37222">
    <property type="entry name" value="OS02G0718000 PROTEIN"/>
    <property type="match status" value="1"/>
</dbReference>
<keyword evidence="2" id="KW-1133">Transmembrane helix</keyword>
<feature type="region of interest" description="Disordered" evidence="1">
    <location>
        <begin position="122"/>
        <end position="150"/>
    </location>
</feature>
<evidence type="ECO:0000256" key="1">
    <source>
        <dbReference type="SAM" id="MobiDB-lite"/>
    </source>
</evidence>
<gene>
    <name evidence="3" type="ORF">OLEA9_A028634</name>
</gene>
<feature type="transmembrane region" description="Helical" evidence="2">
    <location>
        <begin position="183"/>
        <end position="202"/>
    </location>
</feature>
<evidence type="ECO:0000313" key="3">
    <source>
        <dbReference type="EMBL" id="CAA3010277.1"/>
    </source>
</evidence>
<comment type="caution">
    <text evidence="3">The sequence shown here is derived from an EMBL/GenBank/DDBJ whole genome shotgun (WGS) entry which is preliminary data.</text>
</comment>
<dbReference type="Gramene" id="OE9A028634T1">
    <property type="protein sequence ID" value="OE9A028634C1"/>
    <property type="gene ID" value="OE9A028634"/>
</dbReference>
<evidence type="ECO:0000313" key="4">
    <source>
        <dbReference type="Proteomes" id="UP000594638"/>
    </source>
</evidence>
<proteinExistence type="predicted"/>
<dbReference type="PANTHER" id="PTHR37222:SF1">
    <property type="entry name" value="OS02G0718000 PROTEIN"/>
    <property type="match status" value="1"/>
</dbReference>
<accession>A0A8S0TZI4</accession>
<reference evidence="3 4" key="1">
    <citation type="submission" date="2019-12" db="EMBL/GenBank/DDBJ databases">
        <authorList>
            <person name="Alioto T."/>
            <person name="Alioto T."/>
            <person name="Gomez Garrido J."/>
        </authorList>
    </citation>
    <scope>NUCLEOTIDE SEQUENCE [LARGE SCALE GENOMIC DNA]</scope>
</reference>
<protein>
    <submittedName>
        <fullName evidence="3">Uncharacterized protein</fullName>
    </submittedName>
</protein>
<name>A0A8S0TZI4_OLEEU</name>
<evidence type="ECO:0000256" key="2">
    <source>
        <dbReference type="SAM" id="Phobius"/>
    </source>
</evidence>